<organism evidence="2 3">
    <name type="scientific">Winogradskyella thalassocola</name>
    <dbReference type="NCBI Taxonomy" id="262004"/>
    <lineage>
        <taxon>Bacteria</taxon>
        <taxon>Pseudomonadati</taxon>
        <taxon>Bacteroidota</taxon>
        <taxon>Flavobacteriia</taxon>
        <taxon>Flavobacteriales</taxon>
        <taxon>Flavobacteriaceae</taxon>
        <taxon>Winogradskyella</taxon>
    </lineage>
</organism>
<feature type="domain" description="EthD" evidence="1">
    <location>
        <begin position="17"/>
        <end position="90"/>
    </location>
</feature>
<gene>
    <name evidence="2" type="ORF">SAMN04489796_10785</name>
</gene>
<reference evidence="3" key="1">
    <citation type="submission" date="2016-10" db="EMBL/GenBank/DDBJ databases">
        <authorList>
            <person name="Varghese N."/>
            <person name="Submissions S."/>
        </authorList>
    </citation>
    <scope>NUCLEOTIDE SEQUENCE [LARGE SCALE GENOMIC DNA]</scope>
    <source>
        <strain evidence="3">DSM 15363</strain>
    </source>
</reference>
<dbReference type="Pfam" id="PF07110">
    <property type="entry name" value="EthD"/>
    <property type="match status" value="1"/>
</dbReference>
<keyword evidence="3" id="KW-1185">Reference proteome</keyword>
<dbReference type="InterPro" id="IPR009799">
    <property type="entry name" value="EthD_dom"/>
</dbReference>
<dbReference type="EMBL" id="FNCZ01000007">
    <property type="protein sequence ID" value="SDI11845.1"/>
    <property type="molecule type" value="Genomic_DNA"/>
</dbReference>
<evidence type="ECO:0000259" key="1">
    <source>
        <dbReference type="Pfam" id="PF07110"/>
    </source>
</evidence>
<accession>A0A1G8HYQ1</accession>
<dbReference type="STRING" id="262004.SAMN04489796_10785"/>
<proteinExistence type="predicted"/>
<dbReference type="RefSeq" id="WP_092469441.1">
    <property type="nucleotide sequence ID" value="NZ_FNCZ01000007.1"/>
</dbReference>
<sequence>MIKVSVMYPNRKDVQFDTDYYQNKHLPMIAERVGNALKGLELDLGIASRVPGELAPYVAIAHLVFDDVASFQEAFGPHAATFAADVKNYSNVQAELQISDLIQF</sequence>
<dbReference type="GO" id="GO:0016491">
    <property type="term" value="F:oxidoreductase activity"/>
    <property type="evidence" value="ECO:0007669"/>
    <property type="project" value="InterPro"/>
</dbReference>
<dbReference type="SUPFAM" id="SSF54909">
    <property type="entry name" value="Dimeric alpha+beta barrel"/>
    <property type="match status" value="1"/>
</dbReference>
<dbReference type="PANTHER" id="PTHR40260">
    <property type="entry name" value="BLR8190 PROTEIN"/>
    <property type="match status" value="1"/>
</dbReference>
<dbReference type="OrthoDB" id="5343971at2"/>
<protein>
    <recommendedName>
        <fullName evidence="1">EthD domain-containing protein</fullName>
    </recommendedName>
</protein>
<dbReference type="Proteomes" id="UP000199492">
    <property type="component" value="Unassembled WGS sequence"/>
</dbReference>
<dbReference type="Gene3D" id="3.30.70.100">
    <property type="match status" value="1"/>
</dbReference>
<dbReference type="PANTHER" id="PTHR40260:SF2">
    <property type="entry name" value="BLR8190 PROTEIN"/>
    <property type="match status" value="1"/>
</dbReference>
<dbReference type="InterPro" id="IPR011008">
    <property type="entry name" value="Dimeric_a/b-barrel"/>
</dbReference>
<evidence type="ECO:0000313" key="2">
    <source>
        <dbReference type="EMBL" id="SDI11845.1"/>
    </source>
</evidence>
<dbReference type="AlphaFoldDB" id="A0A1G8HYQ1"/>
<name>A0A1G8HYQ1_9FLAO</name>
<evidence type="ECO:0000313" key="3">
    <source>
        <dbReference type="Proteomes" id="UP000199492"/>
    </source>
</evidence>
<dbReference type="NCBIfam" id="TIGR02118">
    <property type="entry name" value="EthD family reductase"/>
    <property type="match status" value="1"/>
</dbReference>